<dbReference type="Proteomes" id="UP000317617">
    <property type="component" value="Unassembled WGS sequence"/>
</dbReference>
<sequence>MTYPSPVLPLFIDDDVVTYEDGAHYDVLTRSTAYLVSCKNITQA</sequence>
<reference evidence="1 2" key="1">
    <citation type="submission" date="2019-06" db="EMBL/GenBank/DDBJ databases">
        <title>Whole genome shotgun sequence of Acetobacter orleanensis NBRC 13752.</title>
        <authorList>
            <person name="Hosoyama A."/>
            <person name="Uohara A."/>
            <person name="Ohji S."/>
            <person name="Ichikawa N."/>
        </authorList>
    </citation>
    <scope>NUCLEOTIDE SEQUENCE [LARGE SCALE GENOMIC DNA]</scope>
    <source>
        <strain evidence="1 2">NBRC 13752</strain>
    </source>
</reference>
<gene>
    <name evidence="1" type="ORF">AOR01nite_21940</name>
</gene>
<dbReference type="AlphaFoldDB" id="A0A4Y3TRK9"/>
<evidence type="ECO:0000313" key="2">
    <source>
        <dbReference type="Proteomes" id="UP000317617"/>
    </source>
</evidence>
<protein>
    <submittedName>
        <fullName evidence="1">Uncharacterized protein</fullName>
    </submittedName>
</protein>
<proteinExistence type="predicted"/>
<name>A0A4Y3TRK9_9PROT</name>
<accession>A0A4Y3TRK9</accession>
<keyword evidence="2" id="KW-1185">Reference proteome</keyword>
<organism evidence="1 2">
    <name type="scientific">Acetobacter orleanensis</name>
    <dbReference type="NCBI Taxonomy" id="104099"/>
    <lineage>
        <taxon>Bacteria</taxon>
        <taxon>Pseudomonadati</taxon>
        <taxon>Pseudomonadota</taxon>
        <taxon>Alphaproteobacteria</taxon>
        <taxon>Acetobacterales</taxon>
        <taxon>Acetobacteraceae</taxon>
        <taxon>Acetobacter</taxon>
    </lineage>
</organism>
<comment type="caution">
    <text evidence="1">The sequence shown here is derived from an EMBL/GenBank/DDBJ whole genome shotgun (WGS) entry which is preliminary data.</text>
</comment>
<evidence type="ECO:0000313" key="1">
    <source>
        <dbReference type="EMBL" id="GEB83717.1"/>
    </source>
</evidence>
<dbReference type="EMBL" id="BJMU01000016">
    <property type="protein sequence ID" value="GEB83717.1"/>
    <property type="molecule type" value="Genomic_DNA"/>
</dbReference>